<evidence type="ECO:0008006" key="8">
    <source>
        <dbReference type="Google" id="ProtNLM"/>
    </source>
</evidence>
<protein>
    <recommendedName>
        <fullName evidence="8">Glucan endo-1,3-beta-D-glucosidase</fullName>
    </recommendedName>
</protein>
<proteinExistence type="inferred from homology"/>
<keyword evidence="2 5" id="KW-0378">Hydrolase</keyword>
<dbReference type="InterPro" id="IPR017853">
    <property type="entry name" value="GH"/>
</dbReference>
<keyword evidence="7" id="KW-1185">Reference proteome</keyword>
<dbReference type="Pfam" id="PF00332">
    <property type="entry name" value="Glyco_hydro_17"/>
    <property type="match status" value="1"/>
</dbReference>
<dbReference type="GO" id="GO:0016798">
    <property type="term" value="F:hydrolase activity, acting on glycosyl bonds"/>
    <property type="evidence" value="ECO:0007669"/>
    <property type="project" value="UniProtKB-KW"/>
</dbReference>
<dbReference type="AlphaFoldDB" id="A0ABD3BX03"/>
<organism evidence="6 7">
    <name type="scientific">Castilleja foliolosa</name>
    <dbReference type="NCBI Taxonomy" id="1961234"/>
    <lineage>
        <taxon>Eukaryota</taxon>
        <taxon>Viridiplantae</taxon>
        <taxon>Streptophyta</taxon>
        <taxon>Embryophyta</taxon>
        <taxon>Tracheophyta</taxon>
        <taxon>Spermatophyta</taxon>
        <taxon>Magnoliopsida</taxon>
        <taxon>eudicotyledons</taxon>
        <taxon>Gunneridae</taxon>
        <taxon>Pentapetalae</taxon>
        <taxon>asterids</taxon>
        <taxon>lamiids</taxon>
        <taxon>Lamiales</taxon>
        <taxon>Orobanchaceae</taxon>
        <taxon>Pedicularideae</taxon>
        <taxon>Castillejinae</taxon>
        <taxon>Castilleja</taxon>
    </lineage>
</organism>
<evidence type="ECO:0000256" key="5">
    <source>
        <dbReference type="RuleBase" id="RU004336"/>
    </source>
</evidence>
<dbReference type="Gene3D" id="3.20.20.80">
    <property type="entry name" value="Glycosidases"/>
    <property type="match status" value="1"/>
</dbReference>
<comment type="similarity">
    <text evidence="1 4">Belongs to the glycosyl hydrolase 17 family.</text>
</comment>
<dbReference type="InterPro" id="IPR000490">
    <property type="entry name" value="Glyco_hydro_17"/>
</dbReference>
<gene>
    <name evidence="6" type="ORF">CASFOL_036543</name>
</gene>
<dbReference type="EMBL" id="JAVIJP010000066">
    <property type="protein sequence ID" value="KAL3621631.1"/>
    <property type="molecule type" value="Genomic_DNA"/>
</dbReference>
<dbReference type="PANTHER" id="PTHR32227">
    <property type="entry name" value="GLUCAN ENDO-1,3-BETA-GLUCOSIDASE BG1-RELATED-RELATED"/>
    <property type="match status" value="1"/>
</dbReference>
<name>A0ABD3BX03_9LAMI</name>
<sequence length="146" mass="16590">MTTSFPPSTAEFQEPIASLIIHPLLQFLSETNSSFLINLYPYRVYKINAQIPIGFVLFQEHPFNFSDDVITGVRHWNLFDMMVDAVIAAIAVSGQENIPVIVTETGWPSDSEAHATGNYAEMYLKGLRFLLTWRLTLDLLIHIIDF</sequence>
<evidence type="ECO:0000313" key="6">
    <source>
        <dbReference type="EMBL" id="KAL3621631.1"/>
    </source>
</evidence>
<evidence type="ECO:0000256" key="3">
    <source>
        <dbReference type="ARBA" id="ARBA00023295"/>
    </source>
</evidence>
<accession>A0ABD3BX03</accession>
<dbReference type="Proteomes" id="UP001632038">
    <property type="component" value="Unassembled WGS sequence"/>
</dbReference>
<reference evidence="7" key="1">
    <citation type="journal article" date="2024" name="IScience">
        <title>Strigolactones Initiate the Formation of Haustorium-like Structures in Castilleja.</title>
        <authorList>
            <person name="Buerger M."/>
            <person name="Peterson D."/>
            <person name="Chory J."/>
        </authorList>
    </citation>
    <scope>NUCLEOTIDE SEQUENCE [LARGE SCALE GENOMIC DNA]</scope>
</reference>
<dbReference type="SUPFAM" id="SSF51445">
    <property type="entry name" value="(Trans)glycosidases"/>
    <property type="match status" value="1"/>
</dbReference>
<evidence type="ECO:0000256" key="1">
    <source>
        <dbReference type="ARBA" id="ARBA00008773"/>
    </source>
</evidence>
<keyword evidence="3 5" id="KW-0326">Glycosidase</keyword>
<evidence type="ECO:0000256" key="4">
    <source>
        <dbReference type="RuleBase" id="RU004335"/>
    </source>
</evidence>
<evidence type="ECO:0000313" key="7">
    <source>
        <dbReference type="Proteomes" id="UP001632038"/>
    </source>
</evidence>
<evidence type="ECO:0000256" key="2">
    <source>
        <dbReference type="ARBA" id="ARBA00022801"/>
    </source>
</evidence>
<dbReference type="InterPro" id="IPR044965">
    <property type="entry name" value="Glyco_hydro_17_plant"/>
</dbReference>
<comment type="caution">
    <text evidence="6">The sequence shown here is derived from an EMBL/GenBank/DDBJ whole genome shotgun (WGS) entry which is preliminary data.</text>
</comment>
<dbReference type="PROSITE" id="PS00587">
    <property type="entry name" value="GLYCOSYL_HYDROL_F17"/>
    <property type="match status" value="1"/>
</dbReference>